<dbReference type="GO" id="GO:0005737">
    <property type="term" value="C:cytoplasm"/>
    <property type="evidence" value="ECO:0007669"/>
    <property type="project" value="TreeGrafter"/>
</dbReference>
<dbReference type="InterPro" id="IPR036249">
    <property type="entry name" value="Thioredoxin-like_sf"/>
</dbReference>
<dbReference type="Pfam" id="PF13409">
    <property type="entry name" value="GST_N_2"/>
    <property type="match status" value="1"/>
</dbReference>
<dbReference type="AlphaFoldDB" id="A0A3Q8TZF9"/>
<feature type="domain" description="GST N-terminal" evidence="1">
    <location>
        <begin position="1"/>
        <end position="82"/>
    </location>
</feature>
<evidence type="ECO:0000313" key="2">
    <source>
        <dbReference type="EMBL" id="AZL67417.1"/>
    </source>
</evidence>
<keyword evidence="2" id="KW-0808">Transferase</keyword>
<dbReference type="InterPro" id="IPR050983">
    <property type="entry name" value="GST_Omega/HSP26"/>
</dbReference>
<gene>
    <name evidence="2" type="ORF">EJA05_06525</name>
</gene>
<dbReference type="OrthoDB" id="8634103at2"/>
<dbReference type="CDD" id="cd03049">
    <property type="entry name" value="GST_N_3"/>
    <property type="match status" value="1"/>
</dbReference>
<dbReference type="InterPro" id="IPR004045">
    <property type="entry name" value="Glutathione_S-Trfase_N"/>
</dbReference>
<dbReference type="PANTHER" id="PTHR43968">
    <property type="match status" value="1"/>
</dbReference>
<sequence>MKLYYQTHSPYARKVLVMAHELGLAERLEVIHHETSPTTRNETIYQANPLGKVPVLMLPEGEALFDSIVICDYLDTLHQGPKLIPLQGPERYQALRLQALAQGLCDVGIKLRWEVERRPAHLRYPAYGEGQKYKLEESYRYLEQQVELDGPLNVGHVALGTALDWIVFRELCDFAQHPRLNAWYQRFCDRPSMRATEYSGQTHD</sequence>
<dbReference type="SUPFAM" id="SSF47616">
    <property type="entry name" value="GST C-terminal domain-like"/>
    <property type="match status" value="1"/>
</dbReference>
<accession>A0A3Q8TZF9</accession>
<reference evidence="2 3" key="1">
    <citation type="submission" date="2018-12" db="EMBL/GenBank/DDBJ databases">
        <authorList>
            <person name="Li S."/>
            <person name="Yang R."/>
            <person name="Chen G."/>
            <person name="Zou L."/>
            <person name="Zhang C."/>
            <person name="Chen Y."/>
            <person name="Liu Z."/>
            <person name="Li Y."/>
            <person name="Yan Y."/>
            <person name="Huang M."/>
            <person name="Chen T."/>
        </authorList>
    </citation>
    <scope>NUCLEOTIDE SEQUENCE [LARGE SCALE GENOMIC DNA]</scope>
    <source>
        <strain evidence="2 3">1257</strain>
    </source>
</reference>
<dbReference type="GO" id="GO:0016740">
    <property type="term" value="F:transferase activity"/>
    <property type="evidence" value="ECO:0007669"/>
    <property type="project" value="UniProtKB-KW"/>
</dbReference>
<protein>
    <submittedName>
        <fullName evidence="2">Glutathione S-transferase</fullName>
    </submittedName>
</protein>
<dbReference type="InterPro" id="IPR036282">
    <property type="entry name" value="Glutathione-S-Trfase_C_sf"/>
</dbReference>
<dbReference type="Gene3D" id="3.40.30.10">
    <property type="entry name" value="Glutaredoxin"/>
    <property type="match status" value="1"/>
</dbReference>
<dbReference type="Gene3D" id="1.20.1050.10">
    <property type="match status" value="1"/>
</dbReference>
<dbReference type="CDD" id="cd03205">
    <property type="entry name" value="GST_C_6"/>
    <property type="match status" value="1"/>
</dbReference>
<organism evidence="2 3">
    <name type="scientific">Pseudomonas entomophila</name>
    <dbReference type="NCBI Taxonomy" id="312306"/>
    <lineage>
        <taxon>Bacteria</taxon>
        <taxon>Pseudomonadati</taxon>
        <taxon>Pseudomonadota</taxon>
        <taxon>Gammaproteobacteria</taxon>
        <taxon>Pseudomonadales</taxon>
        <taxon>Pseudomonadaceae</taxon>
        <taxon>Pseudomonas</taxon>
    </lineage>
</organism>
<dbReference type="Proteomes" id="UP000268230">
    <property type="component" value="Chromosome"/>
</dbReference>
<proteinExistence type="predicted"/>
<evidence type="ECO:0000259" key="1">
    <source>
        <dbReference type="PROSITE" id="PS50404"/>
    </source>
</evidence>
<evidence type="ECO:0000313" key="3">
    <source>
        <dbReference type="Proteomes" id="UP000268230"/>
    </source>
</evidence>
<dbReference type="SUPFAM" id="SSF52833">
    <property type="entry name" value="Thioredoxin-like"/>
    <property type="match status" value="1"/>
</dbReference>
<dbReference type="PROSITE" id="PS50404">
    <property type="entry name" value="GST_NTER"/>
    <property type="match status" value="1"/>
</dbReference>
<name>A0A3Q8TZF9_9PSED</name>
<dbReference type="KEGG" id="pory:EJA05_06525"/>
<dbReference type="EMBL" id="CP034338">
    <property type="protein sequence ID" value="AZL67417.1"/>
    <property type="molecule type" value="Genomic_DNA"/>
</dbReference>
<dbReference type="PANTHER" id="PTHR43968:SF6">
    <property type="entry name" value="GLUTATHIONE S-TRANSFERASE OMEGA"/>
    <property type="match status" value="1"/>
</dbReference>